<dbReference type="Proteomes" id="UP000320591">
    <property type="component" value="Chromosome"/>
</dbReference>
<dbReference type="PANTHER" id="PTHR47505:SF1">
    <property type="entry name" value="DNA UTILIZATION PROTEIN YHGH"/>
    <property type="match status" value="1"/>
</dbReference>
<comment type="similarity">
    <text evidence="1">Belongs to the ComF/GntX family.</text>
</comment>
<name>A0A5B8HFZ3_9GAMM</name>
<organism evidence="4 5">
    <name type="scientific">Dickeya poaceiphila</name>
    <dbReference type="NCBI Taxonomy" id="568768"/>
    <lineage>
        <taxon>Bacteria</taxon>
        <taxon>Pseudomonadati</taxon>
        <taxon>Pseudomonadota</taxon>
        <taxon>Gammaproteobacteria</taxon>
        <taxon>Enterobacterales</taxon>
        <taxon>Pectobacteriaceae</taxon>
        <taxon>Dickeya</taxon>
    </lineage>
</organism>
<gene>
    <name evidence="4" type="primary">gntX</name>
    <name evidence="4" type="ORF">Dpoa569_0000354</name>
</gene>
<evidence type="ECO:0000313" key="5">
    <source>
        <dbReference type="Proteomes" id="UP000320591"/>
    </source>
</evidence>
<accession>A0A5B8HFZ3</accession>
<dbReference type="InterPro" id="IPR000836">
    <property type="entry name" value="PRTase_dom"/>
</dbReference>
<reference evidence="4 5" key="1">
    <citation type="journal article" date="2019" name="Environ. Microbiol.">
        <title>The phytopathogenic nature of Dickeya aquatica 174/2 and the dynamic early evolution of Dickeya pathogenicity.</title>
        <authorList>
            <person name="Duprey A."/>
            <person name="Taib N."/>
            <person name="Leonard S."/>
            <person name="Garin T."/>
            <person name="Flandrois J.P."/>
            <person name="Nasser W."/>
            <person name="Brochier-Armanet C."/>
            <person name="Reverchon S."/>
        </authorList>
    </citation>
    <scope>NUCLEOTIDE SEQUENCE [LARGE SCALE GENOMIC DNA]</scope>
    <source>
        <strain evidence="4 5">NCPPB 569</strain>
    </source>
</reference>
<evidence type="ECO:0000259" key="2">
    <source>
        <dbReference type="Pfam" id="PF00156"/>
    </source>
</evidence>
<dbReference type="AlphaFoldDB" id="A0A5B8HFZ3"/>
<dbReference type="EMBL" id="CP042220">
    <property type="protein sequence ID" value="QDX28686.1"/>
    <property type="molecule type" value="Genomic_DNA"/>
</dbReference>
<dbReference type="Pfam" id="PF00156">
    <property type="entry name" value="Pribosyltran"/>
    <property type="match status" value="1"/>
</dbReference>
<keyword evidence="5" id="KW-1185">Reference proteome</keyword>
<evidence type="ECO:0000256" key="1">
    <source>
        <dbReference type="ARBA" id="ARBA00008007"/>
    </source>
</evidence>
<feature type="domain" description="Double zinc ribbon" evidence="3">
    <location>
        <begin position="7"/>
        <end position="55"/>
    </location>
</feature>
<dbReference type="STRING" id="568768.GCA_000406125_03617"/>
<dbReference type="InterPro" id="IPR051910">
    <property type="entry name" value="ComF/GntX_DNA_util-trans"/>
</dbReference>
<feature type="domain" description="Phosphoribosyltransferase" evidence="2">
    <location>
        <begin position="144"/>
        <end position="236"/>
    </location>
</feature>
<dbReference type="CDD" id="cd06223">
    <property type="entry name" value="PRTases_typeI"/>
    <property type="match status" value="1"/>
</dbReference>
<sequence>MLTIMAQCWLCQQPLYHSHHGICSHCRRHLPLPVTCCPRCGLPSASNVLPCGRCLQQPPPWQSLLFVSDYRPPLTTLIKRLKFQGRTELTPALARLVLLQWLLRRRDTALTLPDAYPRPDAIITVPLHRQRHWRRGFNQTDLLARQLAHWLGCAYHPDVLIRVRYTAPQQTLGARSRRRNLRGAFRCRHDVASQQVVGKRLVLLDDVVTTGSTAAEISRMLLNAGARQVQVWCVCRTLS</sequence>
<evidence type="ECO:0000313" key="4">
    <source>
        <dbReference type="EMBL" id="QDX28686.1"/>
    </source>
</evidence>
<dbReference type="InterPro" id="IPR044005">
    <property type="entry name" value="DZR_2"/>
</dbReference>
<dbReference type="NCBIfam" id="NF008616">
    <property type="entry name" value="PRK11595.1"/>
    <property type="match status" value="1"/>
</dbReference>
<protein>
    <submittedName>
        <fullName evidence="4">DNA utilization protein GntX</fullName>
    </submittedName>
</protein>
<dbReference type="SUPFAM" id="SSF53271">
    <property type="entry name" value="PRTase-like"/>
    <property type="match status" value="1"/>
</dbReference>
<dbReference type="InterPro" id="IPR029057">
    <property type="entry name" value="PRTase-like"/>
</dbReference>
<dbReference type="Pfam" id="PF18912">
    <property type="entry name" value="DZR_2"/>
    <property type="match status" value="1"/>
</dbReference>
<proteinExistence type="inferred from homology"/>
<dbReference type="RefSeq" id="WP_146410989.1">
    <property type="nucleotide sequence ID" value="NZ_CP042220.2"/>
</dbReference>
<evidence type="ECO:0000259" key="3">
    <source>
        <dbReference type="Pfam" id="PF18912"/>
    </source>
</evidence>
<dbReference type="PANTHER" id="PTHR47505">
    <property type="entry name" value="DNA UTILIZATION PROTEIN YHGH"/>
    <property type="match status" value="1"/>
</dbReference>
<dbReference type="KEGG" id="dic:Dpoa569_0000354"/>
<dbReference type="Gene3D" id="3.40.50.2020">
    <property type="match status" value="1"/>
</dbReference>